<gene>
    <name evidence="3" type="ORF">GCM10017566_44360</name>
</gene>
<evidence type="ECO:0000313" key="3">
    <source>
        <dbReference type="EMBL" id="GHF65855.1"/>
    </source>
</evidence>
<proteinExistence type="predicted"/>
<organism evidence="3 4">
    <name type="scientific">Amycolatopsis bartoniae</name>
    <dbReference type="NCBI Taxonomy" id="941986"/>
    <lineage>
        <taxon>Bacteria</taxon>
        <taxon>Bacillati</taxon>
        <taxon>Actinomycetota</taxon>
        <taxon>Actinomycetes</taxon>
        <taxon>Pseudonocardiales</taxon>
        <taxon>Pseudonocardiaceae</taxon>
        <taxon>Amycolatopsis</taxon>
    </lineage>
</organism>
<accession>A0A8H9J2P3</accession>
<keyword evidence="2" id="KW-0732">Signal</keyword>
<name>A0A8H9J2P3_9PSEU</name>
<comment type="caution">
    <text evidence="3">The sequence shown here is derived from an EMBL/GenBank/DDBJ whole genome shotgun (WGS) entry which is preliminary data.</text>
</comment>
<dbReference type="Proteomes" id="UP000658656">
    <property type="component" value="Unassembled WGS sequence"/>
</dbReference>
<sequence>MRPSRIAAGCAAAVALAAVPGVAAAAAPAPVAYAVTTAYSVPGLSGTDYDTAAHLYRSPAGPGTAGVRPGTPESVEDTSRPRR</sequence>
<feature type="signal peptide" evidence="2">
    <location>
        <begin position="1"/>
        <end position="25"/>
    </location>
</feature>
<reference evidence="3" key="2">
    <citation type="submission" date="2020-09" db="EMBL/GenBank/DDBJ databases">
        <authorList>
            <person name="Sun Q."/>
            <person name="Zhou Y."/>
        </authorList>
    </citation>
    <scope>NUCLEOTIDE SEQUENCE</scope>
    <source>
        <strain evidence="3">CGMCC 4.7679</strain>
    </source>
</reference>
<reference evidence="3" key="1">
    <citation type="journal article" date="2014" name="Int. J. Syst. Evol. Microbiol.">
        <title>Complete genome sequence of Corynebacterium casei LMG S-19264T (=DSM 44701T), isolated from a smear-ripened cheese.</title>
        <authorList>
            <consortium name="US DOE Joint Genome Institute (JGI-PGF)"/>
            <person name="Walter F."/>
            <person name="Albersmeier A."/>
            <person name="Kalinowski J."/>
            <person name="Ruckert C."/>
        </authorList>
    </citation>
    <scope>NUCLEOTIDE SEQUENCE</scope>
    <source>
        <strain evidence="3">CGMCC 4.7679</strain>
    </source>
</reference>
<evidence type="ECO:0000313" key="4">
    <source>
        <dbReference type="Proteomes" id="UP000658656"/>
    </source>
</evidence>
<protein>
    <submittedName>
        <fullName evidence="3">Uncharacterized protein</fullName>
    </submittedName>
</protein>
<dbReference type="AlphaFoldDB" id="A0A8H9J2P3"/>
<evidence type="ECO:0000256" key="2">
    <source>
        <dbReference type="SAM" id="SignalP"/>
    </source>
</evidence>
<keyword evidence="4" id="KW-1185">Reference proteome</keyword>
<dbReference type="RefSeq" id="WP_145932732.1">
    <property type="nucleotide sequence ID" value="NZ_BNAV01000006.1"/>
</dbReference>
<dbReference type="EMBL" id="BNAV01000006">
    <property type="protein sequence ID" value="GHF65855.1"/>
    <property type="molecule type" value="Genomic_DNA"/>
</dbReference>
<evidence type="ECO:0000256" key="1">
    <source>
        <dbReference type="SAM" id="MobiDB-lite"/>
    </source>
</evidence>
<feature type="region of interest" description="Disordered" evidence="1">
    <location>
        <begin position="55"/>
        <end position="83"/>
    </location>
</feature>
<feature type="chain" id="PRO_5034624098" evidence="2">
    <location>
        <begin position="26"/>
        <end position="83"/>
    </location>
</feature>